<evidence type="ECO:0000313" key="2">
    <source>
        <dbReference type="Proteomes" id="UP001238088"/>
    </source>
</evidence>
<proteinExistence type="predicted"/>
<sequence>MRLLEDSNPETMKVAKYIISSIIESNVKELGMNGVIEPQMHTISLFKKSSDDISIAFHQNQVSVKVKLTVIGYIGLIENLTILQKQIAEEIKLFTGLEAKKIHLYIAKMMVK</sequence>
<protein>
    <submittedName>
        <fullName evidence="1">Alkaline shock family protein YloU</fullName>
    </submittedName>
</protein>
<name>A0ABU0AMB8_9BACI</name>
<reference evidence="1 2" key="1">
    <citation type="submission" date="2023-07" db="EMBL/GenBank/DDBJ databases">
        <title>Genomic Encyclopedia of Type Strains, Phase IV (KMG-IV): sequencing the most valuable type-strain genomes for metagenomic binning, comparative biology and taxonomic classification.</title>
        <authorList>
            <person name="Goeker M."/>
        </authorList>
    </citation>
    <scope>NUCLEOTIDE SEQUENCE [LARGE SCALE GENOMIC DNA]</scope>
    <source>
        <strain evidence="1 2">DSM 23494</strain>
    </source>
</reference>
<evidence type="ECO:0000313" key="1">
    <source>
        <dbReference type="EMBL" id="MDQ0272401.1"/>
    </source>
</evidence>
<dbReference type="Proteomes" id="UP001238088">
    <property type="component" value="Unassembled WGS sequence"/>
</dbReference>
<organism evidence="1 2">
    <name type="scientific">Cytobacillus purgationiresistens</name>
    <dbReference type="NCBI Taxonomy" id="863449"/>
    <lineage>
        <taxon>Bacteria</taxon>
        <taxon>Bacillati</taxon>
        <taxon>Bacillota</taxon>
        <taxon>Bacilli</taxon>
        <taxon>Bacillales</taxon>
        <taxon>Bacillaceae</taxon>
        <taxon>Cytobacillus</taxon>
    </lineage>
</organism>
<dbReference type="EMBL" id="JAUSUB010000023">
    <property type="protein sequence ID" value="MDQ0272401.1"/>
    <property type="molecule type" value="Genomic_DNA"/>
</dbReference>
<gene>
    <name evidence="1" type="ORF">J2S17_004293</name>
</gene>
<accession>A0ABU0AMB8</accession>
<comment type="caution">
    <text evidence="1">The sequence shown here is derived from an EMBL/GenBank/DDBJ whole genome shotgun (WGS) entry which is preliminary data.</text>
</comment>
<keyword evidence="2" id="KW-1185">Reference proteome</keyword>